<keyword evidence="3" id="KW-1185">Reference proteome</keyword>
<evidence type="ECO:0000313" key="2">
    <source>
        <dbReference type="EMBL" id="KNC55688.1"/>
    </source>
</evidence>
<dbReference type="AlphaFoldDB" id="A0A0L0DVZ7"/>
<evidence type="ECO:0000313" key="3">
    <source>
        <dbReference type="Proteomes" id="UP000054408"/>
    </source>
</evidence>
<gene>
    <name evidence="2" type="ORF">AMSG_01957</name>
</gene>
<name>A0A0L0DVZ7_THETB</name>
<proteinExistence type="predicted"/>
<accession>A0A0L0DVZ7</accession>
<dbReference type="OrthoDB" id="15563at2759"/>
<dbReference type="GeneID" id="25561672"/>
<evidence type="ECO:0000256" key="1">
    <source>
        <dbReference type="SAM" id="MobiDB-lite"/>
    </source>
</evidence>
<reference evidence="2 3" key="1">
    <citation type="submission" date="2010-05" db="EMBL/GenBank/DDBJ databases">
        <title>The Genome Sequence of Thecamonas trahens ATCC 50062.</title>
        <authorList>
            <consortium name="The Broad Institute Genome Sequencing Platform"/>
            <person name="Russ C."/>
            <person name="Cuomo C."/>
            <person name="Shea T."/>
            <person name="Young S.K."/>
            <person name="Zeng Q."/>
            <person name="Koehrsen M."/>
            <person name="Haas B."/>
            <person name="Borodovsky M."/>
            <person name="Guigo R."/>
            <person name="Alvarado L."/>
            <person name="Berlin A."/>
            <person name="Bochicchio J."/>
            <person name="Borenstein D."/>
            <person name="Chapman S."/>
            <person name="Chen Z."/>
            <person name="Freedman E."/>
            <person name="Gellesch M."/>
            <person name="Goldberg J."/>
            <person name="Griggs A."/>
            <person name="Gujja S."/>
            <person name="Heilman E."/>
            <person name="Heiman D."/>
            <person name="Hepburn T."/>
            <person name="Howarth C."/>
            <person name="Jen D."/>
            <person name="Larson L."/>
            <person name="Mehta T."/>
            <person name="Park D."/>
            <person name="Pearson M."/>
            <person name="Roberts A."/>
            <person name="Saif S."/>
            <person name="Shenoy N."/>
            <person name="Sisk P."/>
            <person name="Stolte C."/>
            <person name="Sykes S."/>
            <person name="Thomson T."/>
            <person name="Walk T."/>
            <person name="White J."/>
            <person name="Yandava C."/>
            <person name="Burger G."/>
            <person name="Gray M.W."/>
            <person name="Holland P.W.H."/>
            <person name="King N."/>
            <person name="Lang F.B.F."/>
            <person name="Roger A.J."/>
            <person name="Ruiz-Trillo I."/>
            <person name="Lander E."/>
            <person name="Nusbaum C."/>
        </authorList>
    </citation>
    <scope>NUCLEOTIDE SEQUENCE [LARGE SCALE GENOMIC DNA]</scope>
    <source>
        <strain evidence="2 3">ATCC 50062</strain>
    </source>
</reference>
<dbReference type="EMBL" id="GL349439">
    <property type="protein sequence ID" value="KNC55688.1"/>
    <property type="molecule type" value="Genomic_DNA"/>
</dbReference>
<organism evidence="2 3">
    <name type="scientific">Thecamonas trahens ATCC 50062</name>
    <dbReference type="NCBI Taxonomy" id="461836"/>
    <lineage>
        <taxon>Eukaryota</taxon>
        <taxon>Apusozoa</taxon>
        <taxon>Apusomonadida</taxon>
        <taxon>Apusomonadidae</taxon>
        <taxon>Thecamonas</taxon>
    </lineage>
</organism>
<dbReference type="Proteomes" id="UP000054408">
    <property type="component" value="Unassembled WGS sequence"/>
</dbReference>
<dbReference type="RefSeq" id="XP_013761455.1">
    <property type="nucleotide sequence ID" value="XM_013906001.1"/>
</dbReference>
<sequence length="101" mass="11377">MGTTTKRIVFPWNYPVIEKTIRMDLELTGQAAVDIVREKSRCYNIDAQTCFLYLPEAKRQIGNDEILGDVESLPSEEFLELRDPNSGPKPGEGSKKSCTIL</sequence>
<protein>
    <submittedName>
        <fullName evidence="2">Uncharacterized protein</fullName>
    </submittedName>
</protein>
<feature type="region of interest" description="Disordered" evidence="1">
    <location>
        <begin position="79"/>
        <end position="101"/>
    </location>
</feature>